<feature type="chain" id="PRO_5045576374" evidence="2">
    <location>
        <begin position="19"/>
        <end position="188"/>
    </location>
</feature>
<evidence type="ECO:0000256" key="1">
    <source>
        <dbReference type="ARBA" id="ARBA00022729"/>
    </source>
</evidence>
<dbReference type="SUPFAM" id="SSF56925">
    <property type="entry name" value="OMPA-like"/>
    <property type="match status" value="1"/>
</dbReference>
<proteinExistence type="predicted"/>
<dbReference type="RefSeq" id="WP_265721254.1">
    <property type="nucleotide sequence ID" value="NZ_JAPIVK010000009.1"/>
</dbReference>
<feature type="domain" description="Outer membrane protein beta-barrel" evidence="3">
    <location>
        <begin position="38"/>
        <end position="188"/>
    </location>
</feature>
<evidence type="ECO:0000259" key="3">
    <source>
        <dbReference type="Pfam" id="PF13505"/>
    </source>
</evidence>
<accession>A0ABW5EGQ4</accession>
<dbReference type="InterPro" id="IPR027385">
    <property type="entry name" value="Beta-barrel_OMP"/>
</dbReference>
<evidence type="ECO:0000313" key="4">
    <source>
        <dbReference type="EMBL" id="MFD2311185.1"/>
    </source>
</evidence>
<dbReference type="Gene3D" id="2.40.160.20">
    <property type="match status" value="1"/>
</dbReference>
<dbReference type="InterPro" id="IPR011250">
    <property type="entry name" value="OMP/PagP_B-barrel"/>
</dbReference>
<reference evidence="5" key="1">
    <citation type="journal article" date="2019" name="Int. J. Syst. Evol. Microbiol.">
        <title>The Global Catalogue of Microorganisms (GCM) 10K type strain sequencing project: providing services to taxonomists for standard genome sequencing and annotation.</title>
        <authorList>
            <consortium name="The Broad Institute Genomics Platform"/>
            <consortium name="The Broad Institute Genome Sequencing Center for Infectious Disease"/>
            <person name="Wu L."/>
            <person name="Ma J."/>
        </authorList>
    </citation>
    <scope>NUCLEOTIDE SEQUENCE [LARGE SCALE GENOMIC DNA]</scope>
    <source>
        <strain evidence="5">KCTC 12848</strain>
    </source>
</reference>
<keyword evidence="1 2" id="KW-0732">Signal</keyword>
<evidence type="ECO:0000256" key="2">
    <source>
        <dbReference type="SAM" id="SignalP"/>
    </source>
</evidence>
<dbReference type="Proteomes" id="UP001597425">
    <property type="component" value="Unassembled WGS sequence"/>
</dbReference>
<name>A0ABW5EGQ4_9GAMM</name>
<keyword evidence="5" id="KW-1185">Reference proteome</keyword>
<organism evidence="4 5">
    <name type="scientific">Microbulbifer halophilus</name>
    <dbReference type="NCBI Taxonomy" id="453963"/>
    <lineage>
        <taxon>Bacteria</taxon>
        <taxon>Pseudomonadati</taxon>
        <taxon>Pseudomonadota</taxon>
        <taxon>Gammaproteobacteria</taxon>
        <taxon>Cellvibrionales</taxon>
        <taxon>Microbulbiferaceae</taxon>
        <taxon>Microbulbifer</taxon>
    </lineage>
</organism>
<dbReference type="EMBL" id="JBHUJD010000014">
    <property type="protein sequence ID" value="MFD2311185.1"/>
    <property type="molecule type" value="Genomic_DNA"/>
</dbReference>
<sequence length="188" mass="21358">MKKFLLAFALMCSSTAGAVEWNNPVEGICAGEYRVIGTLGAGTGEIQINKERDTFGYASVGITPSVGLWQVELRYSNFDDGHLSVDQYGINFKVDFTLNCDVQCLYWMAGWNYGEFDVDTVRRDNRHVIVPVNNDGDDNYWNAGVGYRYMWTRDFDTSIEYNYNDVGRVSGFDLGHLRSLTVNLSYRF</sequence>
<comment type="caution">
    <text evidence="4">The sequence shown here is derived from an EMBL/GenBank/DDBJ whole genome shotgun (WGS) entry which is preliminary data.</text>
</comment>
<gene>
    <name evidence="4" type="ORF">ACFSKX_12230</name>
</gene>
<feature type="signal peptide" evidence="2">
    <location>
        <begin position="1"/>
        <end position="18"/>
    </location>
</feature>
<evidence type="ECO:0000313" key="5">
    <source>
        <dbReference type="Proteomes" id="UP001597425"/>
    </source>
</evidence>
<protein>
    <submittedName>
        <fullName evidence="4">Outer membrane beta-barrel protein</fullName>
    </submittedName>
</protein>
<dbReference type="Pfam" id="PF13505">
    <property type="entry name" value="OMP_b-brl"/>
    <property type="match status" value="1"/>
</dbReference>